<evidence type="ECO:0000256" key="1">
    <source>
        <dbReference type="SAM" id="Phobius"/>
    </source>
</evidence>
<dbReference type="RefSeq" id="WP_054656055.1">
    <property type="nucleotide sequence ID" value="NZ_BBFL01000015.1"/>
</dbReference>
<keyword evidence="1" id="KW-1133">Transmembrane helix</keyword>
<dbReference type="Pfam" id="PF11457">
    <property type="entry name" value="DUF3021"/>
    <property type="match status" value="1"/>
</dbReference>
<dbReference type="OrthoDB" id="1698302at2"/>
<organism evidence="2 3">
    <name type="scientific">Secundilactobacillus silagei JCM 19001</name>
    <dbReference type="NCBI Taxonomy" id="1302250"/>
    <lineage>
        <taxon>Bacteria</taxon>
        <taxon>Bacillati</taxon>
        <taxon>Bacillota</taxon>
        <taxon>Bacilli</taxon>
        <taxon>Lactobacillales</taxon>
        <taxon>Lactobacillaceae</taxon>
        <taxon>Secundilactobacillus</taxon>
    </lineage>
</organism>
<feature type="transmembrane region" description="Helical" evidence="1">
    <location>
        <begin position="48"/>
        <end position="73"/>
    </location>
</feature>
<evidence type="ECO:0008006" key="4">
    <source>
        <dbReference type="Google" id="ProtNLM"/>
    </source>
</evidence>
<feature type="transmembrane region" description="Helical" evidence="1">
    <location>
        <begin position="7"/>
        <end position="28"/>
    </location>
</feature>
<name>A0A1Z5IFX7_9LACO</name>
<dbReference type="AlphaFoldDB" id="A0A1Z5IFX7"/>
<accession>A0A1Z5IFX7</accession>
<keyword evidence="3" id="KW-1185">Reference proteome</keyword>
<keyword evidence="1" id="KW-0472">Membrane</keyword>
<protein>
    <recommendedName>
        <fullName evidence="4">DUF3021 domain-containing protein</fullName>
    </recommendedName>
</protein>
<dbReference type="EMBL" id="BCMG01000002">
    <property type="protein sequence ID" value="GAX00462.1"/>
    <property type="molecule type" value="Genomic_DNA"/>
</dbReference>
<comment type="caution">
    <text evidence="2">The sequence shown here is derived from an EMBL/GenBank/DDBJ whole genome shotgun (WGS) entry which is preliminary data.</text>
</comment>
<feature type="transmembrane region" description="Helical" evidence="1">
    <location>
        <begin position="85"/>
        <end position="105"/>
    </location>
</feature>
<gene>
    <name evidence="2" type="ORF">IWT126_00477</name>
</gene>
<dbReference type="InterPro" id="IPR021560">
    <property type="entry name" value="DUF3021"/>
</dbReference>
<dbReference type="Proteomes" id="UP000198402">
    <property type="component" value="Unassembled WGS sequence"/>
</dbReference>
<feature type="transmembrane region" description="Helical" evidence="1">
    <location>
        <begin position="111"/>
        <end position="129"/>
    </location>
</feature>
<keyword evidence="1" id="KW-0812">Transmembrane</keyword>
<sequence length="149" mass="16707">MKIISHAISGAAAGITIGFLLALSFSLLNHTTVFMSSTPDFINQFPNSLIATIASAGLWALMGIVFDVGSYLIFETQWNITRQTIVHFIVTFALFTPLALLAGWFPIQSYFMMYLIEFVIIYVIIWAVSMQIAKSKVHQLNQLLNKEKK</sequence>
<evidence type="ECO:0000313" key="3">
    <source>
        <dbReference type="Proteomes" id="UP000198402"/>
    </source>
</evidence>
<reference evidence="2 3" key="1">
    <citation type="submission" date="2015-11" db="EMBL/GenBank/DDBJ databases">
        <title>Draft genome sequences of new species of the genus Lactobacillus isolated from orchardgrass silage.</title>
        <authorList>
            <person name="Tohno M."/>
            <person name="Tanizawa Y."/>
            <person name="Arita M."/>
        </authorList>
    </citation>
    <scope>NUCLEOTIDE SEQUENCE [LARGE SCALE GENOMIC DNA]</scope>
    <source>
        <strain evidence="2 3">IWT126</strain>
    </source>
</reference>
<dbReference type="STRING" id="1302250.GCA_001313225_02937"/>
<evidence type="ECO:0000313" key="2">
    <source>
        <dbReference type="EMBL" id="GAX00462.1"/>
    </source>
</evidence>
<proteinExistence type="predicted"/>